<comment type="caution">
    <text evidence="11">The sequence shown here is derived from an EMBL/GenBank/DDBJ whole genome shotgun (WGS) entry which is preliminary data.</text>
</comment>
<reference evidence="11 12" key="1">
    <citation type="submission" date="2023-07" db="EMBL/GenBank/DDBJ databases">
        <title>Genomic Encyclopedia of Type Strains, Phase IV (KMG-IV): sequencing the most valuable type-strain genomes for metagenomic binning, comparative biology and taxonomic classification.</title>
        <authorList>
            <person name="Goeker M."/>
        </authorList>
    </citation>
    <scope>NUCLEOTIDE SEQUENCE [LARGE SCALE GENOMIC DNA]</scope>
    <source>
        <strain evidence="11 12">DSM 19922</strain>
    </source>
</reference>
<gene>
    <name evidence="11" type="ORF">QO018_001981</name>
</gene>
<keyword evidence="3" id="KW-0479">Metal-binding</keyword>
<accession>A0ABU0MI91</accession>
<organism evidence="11 12">
    <name type="scientific">Azospirillum picis</name>
    <dbReference type="NCBI Taxonomy" id="488438"/>
    <lineage>
        <taxon>Bacteria</taxon>
        <taxon>Pseudomonadati</taxon>
        <taxon>Pseudomonadota</taxon>
        <taxon>Alphaproteobacteria</taxon>
        <taxon>Rhodospirillales</taxon>
        <taxon>Azospirillaceae</taxon>
        <taxon>Azospirillum</taxon>
    </lineage>
</organism>
<name>A0ABU0MI91_9PROT</name>
<keyword evidence="2 11" id="KW-0436">Ligase</keyword>
<keyword evidence="6" id="KW-0862">Zinc</keyword>
<dbReference type="SUPFAM" id="SSF52402">
    <property type="entry name" value="Adenine nucleotide alpha hydrolases-like"/>
    <property type="match status" value="1"/>
</dbReference>
<evidence type="ECO:0000256" key="8">
    <source>
        <dbReference type="ARBA" id="ARBA00037993"/>
    </source>
</evidence>
<protein>
    <recommendedName>
        <fullName evidence="9">7-cyano-7-deazaguanine synthase</fullName>
        <ecNumber evidence="9">6.3.4.20</ecNumber>
    </recommendedName>
</protein>
<dbReference type="PANTHER" id="PTHR42914:SF1">
    <property type="entry name" value="7-CYANO-7-DEAZAGUANINE SYNTHASE"/>
    <property type="match status" value="1"/>
</dbReference>
<keyword evidence="5" id="KW-0671">Queuosine biosynthesis</keyword>
<evidence type="ECO:0000256" key="1">
    <source>
        <dbReference type="ARBA" id="ARBA00005061"/>
    </source>
</evidence>
<dbReference type="RefSeq" id="WP_209980970.1">
    <property type="nucleotide sequence ID" value="NZ_JAGINO010000005.1"/>
</dbReference>
<evidence type="ECO:0000256" key="10">
    <source>
        <dbReference type="ARBA" id="ARBA00047890"/>
    </source>
</evidence>
<evidence type="ECO:0000256" key="5">
    <source>
        <dbReference type="ARBA" id="ARBA00022785"/>
    </source>
</evidence>
<keyword evidence="4" id="KW-0547">Nucleotide-binding</keyword>
<proteinExistence type="inferred from homology"/>
<dbReference type="Pfam" id="PF06508">
    <property type="entry name" value="QueC"/>
    <property type="match status" value="1"/>
</dbReference>
<evidence type="ECO:0000256" key="7">
    <source>
        <dbReference type="ARBA" id="ARBA00022840"/>
    </source>
</evidence>
<sequence>MQDRRLVIMYSGGLDSLIAYHYGRSQGYQPHCIHLNFGQPYAEKELASILRASEWHPSVDVLNFRELYDLFSSRLTNHIIPSRNVLLAVLGSMFGPRIWINALDGEQNGKEHDKSERYFQDVSALLTFTNEFFQSQTVVESPFASMSKGEVIRWALGHGIPREVLFDTSSCYSEHQHKCGTCITCVKRYIAFLENDIEEPGYEVDPLKSQYFAELLIEIPQALQSRDFARFTEKRSAEFMALINRLGVPANG</sequence>
<dbReference type="EC" id="6.3.4.20" evidence="9"/>
<evidence type="ECO:0000256" key="9">
    <source>
        <dbReference type="ARBA" id="ARBA00039149"/>
    </source>
</evidence>
<keyword evidence="12" id="KW-1185">Reference proteome</keyword>
<dbReference type="InterPro" id="IPR018317">
    <property type="entry name" value="QueC"/>
</dbReference>
<dbReference type="EMBL" id="JAUSVU010000005">
    <property type="protein sequence ID" value="MDQ0533132.1"/>
    <property type="molecule type" value="Genomic_DNA"/>
</dbReference>
<evidence type="ECO:0000256" key="4">
    <source>
        <dbReference type="ARBA" id="ARBA00022741"/>
    </source>
</evidence>
<comment type="pathway">
    <text evidence="1">Purine metabolism; 7-cyano-7-deazaguanine biosynthesis.</text>
</comment>
<comment type="catalytic activity">
    <reaction evidence="10">
        <text>7-carboxy-7-carbaguanine + NH4(+) + 2 ATP = 7-cyano-7-carbaguanine + 2 AMP + 2 diphosphate + 2 H(+)</text>
        <dbReference type="Rhea" id="RHEA:27982"/>
        <dbReference type="ChEBI" id="CHEBI:15378"/>
        <dbReference type="ChEBI" id="CHEBI:28938"/>
        <dbReference type="ChEBI" id="CHEBI:30616"/>
        <dbReference type="ChEBI" id="CHEBI:33019"/>
        <dbReference type="ChEBI" id="CHEBI:45075"/>
        <dbReference type="ChEBI" id="CHEBI:61036"/>
        <dbReference type="ChEBI" id="CHEBI:456215"/>
        <dbReference type="EC" id="6.3.4.20"/>
    </reaction>
</comment>
<evidence type="ECO:0000313" key="12">
    <source>
        <dbReference type="Proteomes" id="UP001244552"/>
    </source>
</evidence>
<evidence type="ECO:0000256" key="2">
    <source>
        <dbReference type="ARBA" id="ARBA00022598"/>
    </source>
</evidence>
<dbReference type="Gene3D" id="3.40.50.620">
    <property type="entry name" value="HUPs"/>
    <property type="match status" value="1"/>
</dbReference>
<dbReference type="PANTHER" id="PTHR42914">
    <property type="entry name" value="7-CYANO-7-DEAZAGUANINE SYNTHASE"/>
    <property type="match status" value="1"/>
</dbReference>
<dbReference type="Proteomes" id="UP001244552">
    <property type="component" value="Unassembled WGS sequence"/>
</dbReference>
<comment type="similarity">
    <text evidence="8">Belongs to the QueC family.</text>
</comment>
<dbReference type="GO" id="GO:0016874">
    <property type="term" value="F:ligase activity"/>
    <property type="evidence" value="ECO:0007669"/>
    <property type="project" value="UniProtKB-KW"/>
</dbReference>
<evidence type="ECO:0000256" key="6">
    <source>
        <dbReference type="ARBA" id="ARBA00022833"/>
    </source>
</evidence>
<evidence type="ECO:0000313" key="11">
    <source>
        <dbReference type="EMBL" id="MDQ0533132.1"/>
    </source>
</evidence>
<dbReference type="InterPro" id="IPR014729">
    <property type="entry name" value="Rossmann-like_a/b/a_fold"/>
</dbReference>
<evidence type="ECO:0000256" key="3">
    <source>
        <dbReference type="ARBA" id="ARBA00022723"/>
    </source>
</evidence>
<keyword evidence="7" id="KW-0067">ATP-binding</keyword>